<evidence type="ECO:0000313" key="10">
    <source>
        <dbReference type="Proteomes" id="UP000237968"/>
    </source>
</evidence>
<dbReference type="PROSITE" id="PS51007">
    <property type="entry name" value="CYTC"/>
    <property type="match status" value="1"/>
</dbReference>
<dbReference type="GO" id="GO:0009055">
    <property type="term" value="F:electron transfer activity"/>
    <property type="evidence" value="ECO:0007669"/>
    <property type="project" value="InterPro"/>
</dbReference>
<evidence type="ECO:0000256" key="6">
    <source>
        <dbReference type="PROSITE-ProRule" id="PRU00433"/>
    </source>
</evidence>
<proteinExistence type="predicted"/>
<name>A0A2S9YAU7_9BACT</name>
<organism evidence="9 10">
    <name type="scientific">Enhygromyxa salina</name>
    <dbReference type="NCBI Taxonomy" id="215803"/>
    <lineage>
        <taxon>Bacteria</taxon>
        <taxon>Pseudomonadati</taxon>
        <taxon>Myxococcota</taxon>
        <taxon>Polyangia</taxon>
        <taxon>Nannocystales</taxon>
        <taxon>Nannocystaceae</taxon>
        <taxon>Enhygromyxa</taxon>
    </lineage>
</organism>
<evidence type="ECO:0000256" key="1">
    <source>
        <dbReference type="ARBA" id="ARBA00022448"/>
    </source>
</evidence>
<evidence type="ECO:0000259" key="8">
    <source>
        <dbReference type="PROSITE" id="PS51007"/>
    </source>
</evidence>
<keyword evidence="10" id="KW-1185">Reference proteome</keyword>
<dbReference type="AlphaFoldDB" id="A0A2S9YAU7"/>
<feature type="domain" description="Cytochrome c" evidence="8">
    <location>
        <begin position="15"/>
        <end position="104"/>
    </location>
</feature>
<dbReference type="Pfam" id="PF13442">
    <property type="entry name" value="Cytochrome_CBB3"/>
    <property type="match status" value="1"/>
</dbReference>
<dbReference type="GO" id="GO:0020037">
    <property type="term" value="F:heme binding"/>
    <property type="evidence" value="ECO:0007669"/>
    <property type="project" value="InterPro"/>
</dbReference>
<evidence type="ECO:0000256" key="4">
    <source>
        <dbReference type="ARBA" id="ARBA00022982"/>
    </source>
</evidence>
<keyword evidence="1" id="KW-0813">Transport</keyword>
<keyword evidence="4" id="KW-0249">Electron transport</keyword>
<dbReference type="PRINTS" id="PR00605">
    <property type="entry name" value="CYTCHROMECIC"/>
</dbReference>
<gene>
    <name evidence="9" type="ORF">ENSA5_24730</name>
</gene>
<dbReference type="SUPFAM" id="SSF46626">
    <property type="entry name" value="Cytochrome c"/>
    <property type="match status" value="1"/>
</dbReference>
<reference evidence="9 10" key="1">
    <citation type="submission" date="2018-03" db="EMBL/GenBank/DDBJ databases">
        <title>Draft Genome Sequences of the Obligatory Marine Myxobacteria Enhygromyxa salina SWB005.</title>
        <authorList>
            <person name="Poehlein A."/>
            <person name="Moghaddam J.A."/>
            <person name="Harms H."/>
            <person name="Alanjari M."/>
            <person name="Koenig G.M."/>
            <person name="Daniel R."/>
            <person name="Schaeberle T.F."/>
        </authorList>
    </citation>
    <scope>NUCLEOTIDE SEQUENCE [LARGE SCALE GENOMIC DNA]</scope>
    <source>
        <strain evidence="9 10">SWB005</strain>
    </source>
</reference>
<dbReference type="InterPro" id="IPR008168">
    <property type="entry name" value="Cyt_C_IC"/>
</dbReference>
<dbReference type="Proteomes" id="UP000237968">
    <property type="component" value="Unassembled WGS sequence"/>
</dbReference>
<comment type="caution">
    <text evidence="9">The sequence shown here is derived from an EMBL/GenBank/DDBJ whole genome shotgun (WGS) entry which is preliminary data.</text>
</comment>
<evidence type="ECO:0000256" key="3">
    <source>
        <dbReference type="ARBA" id="ARBA00022723"/>
    </source>
</evidence>
<sequence>MLGLLGGCADAAGPEQPMSGRQTYERQCARCHGDDGRPTKAAPTARDLTNRSYIESLGDRGIREAIMQGRPVMVGPEQKTMPAFGNQFSDAELKVLVGYVRSLSNSELGPDELTPDAVRERAGE</sequence>
<keyword evidence="2 6" id="KW-0349">Heme</keyword>
<evidence type="ECO:0000313" key="9">
    <source>
        <dbReference type="EMBL" id="PRQ02237.1"/>
    </source>
</evidence>
<keyword evidence="5 6" id="KW-0408">Iron</keyword>
<dbReference type="GO" id="GO:0005506">
    <property type="term" value="F:iron ion binding"/>
    <property type="evidence" value="ECO:0007669"/>
    <property type="project" value="InterPro"/>
</dbReference>
<dbReference type="InterPro" id="IPR009056">
    <property type="entry name" value="Cyt_c-like_dom"/>
</dbReference>
<dbReference type="EMBL" id="PVNK01000125">
    <property type="protein sequence ID" value="PRQ02237.1"/>
    <property type="molecule type" value="Genomic_DNA"/>
</dbReference>
<dbReference type="InterPro" id="IPR036909">
    <property type="entry name" value="Cyt_c-like_dom_sf"/>
</dbReference>
<evidence type="ECO:0000256" key="7">
    <source>
        <dbReference type="SAM" id="MobiDB-lite"/>
    </source>
</evidence>
<accession>A0A2S9YAU7</accession>
<keyword evidence="3 6" id="KW-0479">Metal-binding</keyword>
<evidence type="ECO:0000256" key="2">
    <source>
        <dbReference type="ARBA" id="ARBA00022617"/>
    </source>
</evidence>
<protein>
    <submittedName>
        <fullName evidence="9">Cytochrome c</fullName>
    </submittedName>
</protein>
<dbReference type="Gene3D" id="1.10.760.10">
    <property type="entry name" value="Cytochrome c-like domain"/>
    <property type="match status" value="1"/>
</dbReference>
<evidence type="ECO:0000256" key="5">
    <source>
        <dbReference type="ARBA" id="ARBA00023004"/>
    </source>
</evidence>
<feature type="region of interest" description="Disordered" evidence="7">
    <location>
        <begin position="105"/>
        <end position="124"/>
    </location>
</feature>